<dbReference type="RefSeq" id="XP_001244838.1">
    <property type="nucleotide sequence ID" value="XM_001244837.1"/>
</dbReference>
<reference evidence="3" key="1">
    <citation type="journal article" date="2009" name="Genome Res.">
        <title>Comparative genomic analyses of the human fungal pathogens Coccidioides and their relatives.</title>
        <authorList>
            <person name="Sharpton T.J."/>
            <person name="Stajich J.E."/>
            <person name="Rounsley S.D."/>
            <person name="Gardner M.J."/>
            <person name="Wortman J.R."/>
            <person name="Jordar V.S."/>
            <person name="Maiti R."/>
            <person name="Kodira C.D."/>
            <person name="Neafsey D.E."/>
            <person name="Zeng Q."/>
            <person name="Hung C.-Y."/>
            <person name="McMahan C."/>
            <person name="Muszewska A."/>
            <person name="Grynberg M."/>
            <person name="Mandel M.A."/>
            <person name="Kellner E.M."/>
            <person name="Barker B.M."/>
            <person name="Galgiani J.N."/>
            <person name="Orbach M.J."/>
            <person name="Kirkland T.N."/>
            <person name="Cole G.T."/>
            <person name="Henn M.R."/>
            <person name="Birren B.W."/>
            <person name="Taylor J.W."/>
        </authorList>
    </citation>
    <scope>NUCLEOTIDE SEQUENCE [LARGE SCALE GENOMIC DNA]</scope>
    <source>
        <strain evidence="3">RS</strain>
    </source>
</reference>
<dbReference type="Proteomes" id="UP000001261">
    <property type="component" value="Unassembled WGS sequence"/>
</dbReference>
<keyword evidence="1" id="KW-0175">Coiled coil</keyword>
<dbReference type="GeneID" id="24164977"/>
<evidence type="ECO:0000313" key="3">
    <source>
        <dbReference type="Proteomes" id="UP000001261"/>
    </source>
</evidence>
<dbReference type="OrthoDB" id="4209680at2759"/>
<dbReference type="VEuPathDB" id="FungiDB:CIMG_13350"/>
<dbReference type="KEGG" id="cim:CIMG_13350"/>
<evidence type="ECO:0000256" key="1">
    <source>
        <dbReference type="SAM" id="Coils"/>
    </source>
</evidence>
<proteinExistence type="predicted"/>
<dbReference type="InParanoid" id="J3KD64"/>
<evidence type="ECO:0000313" key="2">
    <source>
        <dbReference type="EMBL" id="EAS33255.3"/>
    </source>
</evidence>
<gene>
    <name evidence="2" type="ORF">CIMG_13350</name>
</gene>
<keyword evidence="3" id="KW-1185">Reference proteome</keyword>
<dbReference type="EMBL" id="GG704914">
    <property type="protein sequence ID" value="EAS33255.3"/>
    <property type="molecule type" value="Genomic_DNA"/>
</dbReference>
<sequence length="81" mass="9428">MSAFKAPAINTQDLINRILQLEQIIKKLGEQNHELKDHNKQLEIQIMIILFTGQQKKKDKAKVNSPELFKSKQRKLQAFLS</sequence>
<organism evidence="2 3">
    <name type="scientific">Coccidioides immitis (strain RS)</name>
    <name type="common">Valley fever fungus</name>
    <dbReference type="NCBI Taxonomy" id="246410"/>
    <lineage>
        <taxon>Eukaryota</taxon>
        <taxon>Fungi</taxon>
        <taxon>Dikarya</taxon>
        <taxon>Ascomycota</taxon>
        <taxon>Pezizomycotina</taxon>
        <taxon>Eurotiomycetes</taxon>
        <taxon>Eurotiomycetidae</taxon>
        <taxon>Onygenales</taxon>
        <taxon>Onygenaceae</taxon>
        <taxon>Coccidioides</taxon>
    </lineage>
</organism>
<accession>J3KD64</accession>
<reference evidence="3" key="2">
    <citation type="journal article" date="2010" name="Genome Res.">
        <title>Population genomic sequencing of Coccidioides fungi reveals recent hybridization and transposon control.</title>
        <authorList>
            <person name="Neafsey D.E."/>
            <person name="Barker B.M."/>
            <person name="Sharpton T.J."/>
            <person name="Stajich J.E."/>
            <person name="Park D.J."/>
            <person name="Whiston E."/>
            <person name="Hung C.-Y."/>
            <person name="McMahan C."/>
            <person name="White J."/>
            <person name="Sykes S."/>
            <person name="Heiman D."/>
            <person name="Young S."/>
            <person name="Zeng Q."/>
            <person name="Abouelleil A."/>
            <person name="Aftuck L."/>
            <person name="Bessette D."/>
            <person name="Brown A."/>
            <person name="FitzGerald M."/>
            <person name="Lui A."/>
            <person name="Macdonald J.P."/>
            <person name="Priest M."/>
            <person name="Orbach M.J."/>
            <person name="Galgiani J.N."/>
            <person name="Kirkland T.N."/>
            <person name="Cole G.T."/>
            <person name="Birren B.W."/>
            <person name="Henn M.R."/>
            <person name="Taylor J.W."/>
            <person name="Rounsley S.D."/>
        </authorList>
    </citation>
    <scope>GENOME REANNOTATION</scope>
    <source>
        <strain evidence="3">RS</strain>
    </source>
</reference>
<dbReference type="AlphaFoldDB" id="J3KD64"/>
<name>J3KD64_COCIM</name>
<feature type="coiled-coil region" evidence="1">
    <location>
        <begin position="11"/>
        <end position="45"/>
    </location>
</feature>
<protein>
    <submittedName>
        <fullName evidence="2">Uncharacterized protein</fullName>
    </submittedName>
</protein>